<evidence type="ECO:0000259" key="8">
    <source>
        <dbReference type="Pfam" id="PF25145"/>
    </source>
</evidence>
<dbReference type="InterPro" id="IPR029045">
    <property type="entry name" value="ClpP/crotonase-like_dom_sf"/>
</dbReference>
<accession>A0A424YGB6</accession>
<dbReference type="InterPro" id="IPR012340">
    <property type="entry name" value="NA-bd_OB-fold"/>
</dbReference>
<name>A0A424YGB6_9FIRM</name>
<feature type="transmembrane region" description="Helical" evidence="5">
    <location>
        <begin position="360"/>
        <end position="383"/>
    </location>
</feature>
<feature type="transmembrane region" description="Helical" evidence="5">
    <location>
        <begin position="15"/>
        <end position="36"/>
    </location>
</feature>
<evidence type="ECO:0000259" key="6">
    <source>
        <dbReference type="Pfam" id="PF01957"/>
    </source>
</evidence>
<evidence type="ECO:0000256" key="1">
    <source>
        <dbReference type="ARBA" id="ARBA00004141"/>
    </source>
</evidence>
<dbReference type="CDD" id="cd07020">
    <property type="entry name" value="Clp_protease_NfeD_1"/>
    <property type="match status" value="1"/>
</dbReference>
<feature type="domain" description="NfeD1b N-terminal" evidence="8">
    <location>
        <begin position="48"/>
        <end position="206"/>
    </location>
</feature>
<gene>
    <name evidence="9" type="ORF">D5R97_03375</name>
</gene>
<dbReference type="GO" id="GO:0016020">
    <property type="term" value="C:membrane"/>
    <property type="evidence" value="ECO:0007669"/>
    <property type="project" value="UniProtKB-SubCell"/>
</dbReference>
<dbReference type="InterPro" id="IPR052165">
    <property type="entry name" value="Membrane_assoc_protease"/>
</dbReference>
<comment type="subcellular location">
    <subcellularLocation>
        <location evidence="1">Membrane</location>
        <topology evidence="1">Multi-pass membrane protein</topology>
    </subcellularLocation>
</comment>
<evidence type="ECO:0000256" key="3">
    <source>
        <dbReference type="ARBA" id="ARBA00022989"/>
    </source>
</evidence>
<reference evidence="9 10" key="1">
    <citation type="submission" date="2018-08" db="EMBL/GenBank/DDBJ databases">
        <title>The metabolism and importance of syntrophic acetate oxidation coupled to methane or sulfide production in haloalkaline environments.</title>
        <authorList>
            <person name="Timmers P.H.A."/>
            <person name="Vavourakis C.D."/>
            <person name="Sorokin D.Y."/>
            <person name="Sinninghe Damste J.S."/>
            <person name="Muyzer G."/>
            <person name="Stams A.J.M."/>
            <person name="Plugge C.M."/>
        </authorList>
    </citation>
    <scope>NUCLEOTIDE SEQUENCE [LARGE SCALE GENOMIC DNA]</scope>
    <source>
        <strain evidence="9">MSAO_Bac1</strain>
    </source>
</reference>
<evidence type="ECO:0000256" key="2">
    <source>
        <dbReference type="ARBA" id="ARBA00022692"/>
    </source>
</evidence>
<evidence type="ECO:0000256" key="4">
    <source>
        <dbReference type="ARBA" id="ARBA00023136"/>
    </source>
</evidence>
<dbReference type="Pfam" id="PF25145">
    <property type="entry name" value="NfeD1b_N"/>
    <property type="match status" value="1"/>
</dbReference>
<sequence>MNLKDYFHYKNKNKIFIFPVIFLVMAVFLSPLLPLAQGQERETEPHFMVISIKDTITAGKAQYLQSNLNRAIEEEKEGVIILLDTPGGLVNATLEIIKDLLNSPLPVITYVYPRGAIAASAGTYILLAGHIAVMAPGTTCGAAMPVAMVPTEGEPQPADEKTVSLLAGHMKSTARERGRPVEVAEKFVTENLSLDAREAKEKEVIDYIAATLPDLLEELDGKSLPVNDKMVTLNTSGARLVEPEMTTQEQVMDFISNPQIAFLLFLLGIYGLIFGLNMPGTYVVETVGLLALVLALYGLGMFSTSVLGILLIVLAVALFVAEVFTPTFGFFTGVGIFAMVLGALFLPVEPLLPVEWFRAFRLTVYGMAVVTLGFFILVISRLFPLRNLPSLFKQEGMIGYAGVVMEDLNPQGMIKIRGEWWKARSQGEETIPAGTSVEVVGREGMTLLVKRAD</sequence>
<evidence type="ECO:0000259" key="7">
    <source>
        <dbReference type="Pfam" id="PF24961"/>
    </source>
</evidence>
<dbReference type="PANTHER" id="PTHR33507:SF4">
    <property type="entry name" value="NODULATION COMPETITIVENESS PROTEIN NFED"/>
    <property type="match status" value="1"/>
</dbReference>
<dbReference type="InterPro" id="IPR002810">
    <property type="entry name" value="NfeD-like_C"/>
</dbReference>
<evidence type="ECO:0000313" key="10">
    <source>
        <dbReference type="Proteomes" id="UP000285138"/>
    </source>
</evidence>
<feature type="domain" description="NfeD-like C-terminal" evidence="6">
    <location>
        <begin position="395"/>
        <end position="451"/>
    </location>
</feature>
<keyword evidence="2 5" id="KW-0812">Transmembrane</keyword>
<protein>
    <submittedName>
        <fullName evidence="9">Nodulation protein NfeD</fullName>
    </submittedName>
</protein>
<keyword evidence="3 5" id="KW-1133">Transmembrane helix</keyword>
<dbReference type="InterPro" id="IPR056738">
    <property type="entry name" value="NfeD1b_N"/>
</dbReference>
<feature type="domain" description="NfeD integral membrane" evidence="7">
    <location>
        <begin position="260"/>
        <end position="379"/>
    </location>
</feature>
<dbReference type="SUPFAM" id="SSF141322">
    <property type="entry name" value="NfeD domain-like"/>
    <property type="match status" value="1"/>
</dbReference>
<dbReference type="SUPFAM" id="SSF52096">
    <property type="entry name" value="ClpP/crotonase"/>
    <property type="match status" value="1"/>
</dbReference>
<keyword evidence="4 5" id="KW-0472">Membrane</keyword>
<dbReference type="EMBL" id="QZAA01000097">
    <property type="protein sequence ID" value="RQD76936.1"/>
    <property type="molecule type" value="Genomic_DNA"/>
</dbReference>
<dbReference type="AlphaFoldDB" id="A0A424YGB6"/>
<dbReference type="Gene3D" id="2.40.50.140">
    <property type="entry name" value="Nucleic acid-binding proteins"/>
    <property type="match status" value="1"/>
</dbReference>
<dbReference type="PANTHER" id="PTHR33507">
    <property type="entry name" value="INNER MEMBRANE PROTEIN YBBJ"/>
    <property type="match status" value="1"/>
</dbReference>
<dbReference type="InterPro" id="IPR056739">
    <property type="entry name" value="NfeD_membrane"/>
</dbReference>
<evidence type="ECO:0000313" key="9">
    <source>
        <dbReference type="EMBL" id="RQD76936.1"/>
    </source>
</evidence>
<feature type="transmembrane region" description="Helical" evidence="5">
    <location>
        <begin position="260"/>
        <end position="278"/>
    </location>
</feature>
<feature type="transmembrane region" description="Helical" evidence="5">
    <location>
        <begin position="328"/>
        <end position="348"/>
    </location>
</feature>
<dbReference type="Pfam" id="PF01957">
    <property type="entry name" value="NfeD"/>
    <property type="match status" value="1"/>
</dbReference>
<dbReference type="Pfam" id="PF24961">
    <property type="entry name" value="NfeD_membrane"/>
    <property type="match status" value="1"/>
</dbReference>
<comment type="caution">
    <text evidence="9">The sequence shown here is derived from an EMBL/GenBank/DDBJ whole genome shotgun (WGS) entry which is preliminary data.</text>
</comment>
<feature type="transmembrane region" description="Helical" evidence="5">
    <location>
        <begin position="290"/>
        <end position="321"/>
    </location>
</feature>
<proteinExistence type="predicted"/>
<dbReference type="Proteomes" id="UP000285138">
    <property type="component" value="Unassembled WGS sequence"/>
</dbReference>
<evidence type="ECO:0000256" key="5">
    <source>
        <dbReference type="SAM" id="Phobius"/>
    </source>
</evidence>
<organism evidence="9 10">
    <name type="scientific">Candidatus Syntrophonatronum acetioxidans</name>
    <dbReference type="NCBI Taxonomy" id="1795816"/>
    <lineage>
        <taxon>Bacteria</taxon>
        <taxon>Bacillati</taxon>
        <taxon>Bacillota</taxon>
        <taxon>Clostridia</taxon>
        <taxon>Eubacteriales</taxon>
        <taxon>Syntrophomonadaceae</taxon>
        <taxon>Candidatus Syntrophonatronum</taxon>
    </lineage>
</organism>
<dbReference type="Gene3D" id="3.90.226.10">
    <property type="entry name" value="2-enoyl-CoA Hydratase, Chain A, domain 1"/>
    <property type="match status" value="1"/>
</dbReference>